<dbReference type="PROSITE" id="PS51032">
    <property type="entry name" value="AP2_ERF"/>
    <property type="match status" value="1"/>
</dbReference>
<keyword evidence="3" id="KW-0238">DNA-binding</keyword>
<evidence type="ECO:0000256" key="7">
    <source>
        <dbReference type="SAM" id="MobiDB-lite"/>
    </source>
</evidence>
<name>A0A199UJB0_ANACO</name>
<evidence type="ECO:0000313" key="9">
    <source>
        <dbReference type="EMBL" id="OAY64824.1"/>
    </source>
</evidence>
<keyword evidence="5" id="KW-0539">Nucleus</keyword>
<gene>
    <name evidence="9" type="ORF">ACMD2_16739</name>
</gene>
<proteinExistence type="inferred from homology"/>
<dbReference type="SUPFAM" id="SSF54171">
    <property type="entry name" value="DNA-binding domain"/>
    <property type="match status" value="1"/>
</dbReference>
<comment type="caution">
    <text evidence="9">The sequence shown here is derived from an EMBL/GenBank/DDBJ whole genome shotgun (WGS) entry which is preliminary data.</text>
</comment>
<evidence type="ECO:0000256" key="4">
    <source>
        <dbReference type="ARBA" id="ARBA00023163"/>
    </source>
</evidence>
<feature type="region of interest" description="Disordered" evidence="7">
    <location>
        <begin position="124"/>
        <end position="146"/>
    </location>
</feature>
<accession>A0A199UJB0</accession>
<dbReference type="EMBL" id="LSRQ01007598">
    <property type="protein sequence ID" value="OAY64824.1"/>
    <property type="molecule type" value="Genomic_DNA"/>
</dbReference>
<evidence type="ECO:0000256" key="2">
    <source>
        <dbReference type="ARBA" id="ARBA00023015"/>
    </source>
</evidence>
<evidence type="ECO:0000259" key="8">
    <source>
        <dbReference type="PROSITE" id="PS51032"/>
    </source>
</evidence>
<dbReference type="SMART" id="SM00380">
    <property type="entry name" value="AP2"/>
    <property type="match status" value="1"/>
</dbReference>
<dbReference type="PANTHER" id="PTHR32467:SF118">
    <property type="entry name" value="ETHYLENE-RESPONSIVE TRANSCRIPTION FACTOR RAP2-7"/>
    <property type="match status" value="1"/>
</dbReference>
<evidence type="ECO:0000256" key="6">
    <source>
        <dbReference type="ARBA" id="ARBA00037973"/>
    </source>
</evidence>
<comment type="similarity">
    <text evidence="6">Belongs to the AP2/ERF transcription factor family. AP2 subfamily.</text>
</comment>
<comment type="subcellular location">
    <subcellularLocation>
        <location evidence="1">Nucleus</location>
    </subcellularLocation>
</comment>
<reference evidence="9 10" key="1">
    <citation type="journal article" date="2016" name="DNA Res.">
        <title>The draft genome of MD-2 pineapple using hybrid error correction of long reads.</title>
        <authorList>
            <person name="Redwan R.M."/>
            <person name="Saidin A."/>
            <person name="Kumar S.V."/>
        </authorList>
    </citation>
    <scope>NUCLEOTIDE SEQUENCE [LARGE SCALE GENOMIC DNA]</scope>
    <source>
        <strain evidence="10">cv. MD2</strain>
        <tissue evidence="9">Leaf</tissue>
    </source>
</reference>
<dbReference type="STRING" id="4615.A0A199UJB0"/>
<dbReference type="GO" id="GO:0003700">
    <property type="term" value="F:DNA-binding transcription factor activity"/>
    <property type="evidence" value="ECO:0007669"/>
    <property type="project" value="InterPro"/>
</dbReference>
<feature type="domain" description="AP2/ERF" evidence="8">
    <location>
        <begin position="27"/>
        <end position="57"/>
    </location>
</feature>
<evidence type="ECO:0000313" key="10">
    <source>
        <dbReference type="Proteomes" id="UP000092600"/>
    </source>
</evidence>
<dbReference type="InterPro" id="IPR036955">
    <property type="entry name" value="AP2/ERF_dom_sf"/>
</dbReference>
<evidence type="ECO:0000256" key="5">
    <source>
        <dbReference type="ARBA" id="ARBA00023242"/>
    </source>
</evidence>
<evidence type="ECO:0000256" key="1">
    <source>
        <dbReference type="ARBA" id="ARBA00004123"/>
    </source>
</evidence>
<dbReference type="Gene3D" id="3.30.730.10">
    <property type="entry name" value="AP2/ERF domain"/>
    <property type="match status" value="1"/>
</dbReference>
<feature type="compositionally biased region" description="Polar residues" evidence="7">
    <location>
        <begin position="136"/>
        <end position="146"/>
    </location>
</feature>
<sequence>MSYITLLKFTNVLCDDVFDHWIFGFLLGGFDTAYAAARAYDCAAITFRGVDADINFNAKDFEEDLKKIHVCILASMALKAYDIAAINCNGRDATTNFNRSIYASNLHLSFDHFEHNLDPSLSCSSSKRSEHESVDEASSNETDQRVPTTFKLELNRRIRAKIDNKFNLPGENELRSNCYPIHLHSSGTFNYPQLQIIDKVLLEEEVEEAHKLSTIIKDRS</sequence>
<dbReference type="GO" id="GO:0003677">
    <property type="term" value="F:DNA binding"/>
    <property type="evidence" value="ECO:0007669"/>
    <property type="project" value="UniProtKB-KW"/>
</dbReference>
<dbReference type="InterPro" id="IPR016177">
    <property type="entry name" value="DNA-bd_dom_sf"/>
</dbReference>
<evidence type="ECO:0000256" key="3">
    <source>
        <dbReference type="ARBA" id="ARBA00023125"/>
    </source>
</evidence>
<dbReference type="GO" id="GO:0005634">
    <property type="term" value="C:nucleus"/>
    <property type="evidence" value="ECO:0007669"/>
    <property type="project" value="UniProtKB-SubCell"/>
</dbReference>
<keyword evidence="4" id="KW-0804">Transcription</keyword>
<organism evidence="9 10">
    <name type="scientific">Ananas comosus</name>
    <name type="common">Pineapple</name>
    <name type="synonym">Ananas ananas</name>
    <dbReference type="NCBI Taxonomy" id="4615"/>
    <lineage>
        <taxon>Eukaryota</taxon>
        <taxon>Viridiplantae</taxon>
        <taxon>Streptophyta</taxon>
        <taxon>Embryophyta</taxon>
        <taxon>Tracheophyta</taxon>
        <taxon>Spermatophyta</taxon>
        <taxon>Magnoliopsida</taxon>
        <taxon>Liliopsida</taxon>
        <taxon>Poales</taxon>
        <taxon>Bromeliaceae</taxon>
        <taxon>Bromelioideae</taxon>
        <taxon>Ananas</taxon>
    </lineage>
</organism>
<dbReference type="AlphaFoldDB" id="A0A199UJB0"/>
<dbReference type="InterPro" id="IPR001471">
    <property type="entry name" value="AP2/ERF_dom"/>
</dbReference>
<dbReference type="Proteomes" id="UP000092600">
    <property type="component" value="Unassembled WGS sequence"/>
</dbReference>
<keyword evidence="2" id="KW-0805">Transcription regulation</keyword>
<dbReference type="PANTHER" id="PTHR32467">
    <property type="entry name" value="AP2-LIKE ETHYLENE-RESPONSIVE TRANSCRIPTION FACTOR"/>
    <property type="match status" value="1"/>
</dbReference>
<protein>
    <submittedName>
        <fullName evidence="9">Floral homeotic protein APETALA 2</fullName>
    </submittedName>
</protein>